<dbReference type="AlphaFoldDB" id="A0A543BNQ5"/>
<evidence type="ECO:0000313" key="2">
    <source>
        <dbReference type="EMBL" id="TQL86460.1"/>
    </source>
</evidence>
<dbReference type="PANTHER" id="PTHR37318:SF1">
    <property type="entry name" value="BSL7504 PROTEIN"/>
    <property type="match status" value="1"/>
</dbReference>
<name>A0A543BNQ5_9MICO</name>
<dbReference type="InterPro" id="IPR036388">
    <property type="entry name" value="WH-like_DNA-bd_sf"/>
</dbReference>
<accession>A0A543BNQ5</accession>
<organism evidence="2 3">
    <name type="scientific">Microbacterium saperdae</name>
    <dbReference type="NCBI Taxonomy" id="69368"/>
    <lineage>
        <taxon>Bacteria</taxon>
        <taxon>Bacillati</taxon>
        <taxon>Actinomycetota</taxon>
        <taxon>Actinomycetes</taxon>
        <taxon>Micrococcales</taxon>
        <taxon>Microbacteriaceae</taxon>
        <taxon>Microbacterium</taxon>
    </lineage>
</organism>
<dbReference type="Pfam" id="PF13601">
    <property type="entry name" value="HTH_34"/>
    <property type="match status" value="1"/>
</dbReference>
<dbReference type="SUPFAM" id="SSF46785">
    <property type="entry name" value="Winged helix' DNA-binding domain"/>
    <property type="match status" value="1"/>
</dbReference>
<protein>
    <submittedName>
        <fullName evidence="2">Winged helix DNA-binding protein</fullName>
    </submittedName>
</protein>
<evidence type="ECO:0000259" key="1">
    <source>
        <dbReference type="Pfam" id="PF13601"/>
    </source>
</evidence>
<dbReference type="InterPro" id="IPR027395">
    <property type="entry name" value="WH_DNA-bd_dom"/>
</dbReference>
<dbReference type="OrthoDB" id="4952043at2"/>
<proteinExistence type="predicted"/>
<gene>
    <name evidence="2" type="ORF">FB560_2120</name>
</gene>
<feature type="domain" description="Winged helix DNA-binding" evidence="1">
    <location>
        <begin position="25"/>
        <end position="104"/>
    </location>
</feature>
<dbReference type="EMBL" id="VFOX01000001">
    <property type="protein sequence ID" value="TQL86460.1"/>
    <property type="molecule type" value="Genomic_DNA"/>
</dbReference>
<sequence length="119" mass="12702">MPDIASGADGRHPRTRLDDNFSTPIRFSILASLGDGVELDFATLAGVLQANDSVLSKAIAHLQDAGYVSTRKGYVGSRPRTWIRSTDAGQRAFTGHLGALREIVELGGGQLRWASDAHA</sequence>
<keyword evidence="2" id="KW-0238">DNA-binding</keyword>
<comment type="caution">
    <text evidence="2">The sequence shown here is derived from an EMBL/GenBank/DDBJ whole genome shotgun (WGS) entry which is preliminary data.</text>
</comment>
<dbReference type="Gene3D" id="1.10.10.10">
    <property type="entry name" value="Winged helix-like DNA-binding domain superfamily/Winged helix DNA-binding domain"/>
    <property type="match status" value="1"/>
</dbReference>
<keyword evidence="3" id="KW-1185">Reference proteome</keyword>
<dbReference type="PANTHER" id="PTHR37318">
    <property type="entry name" value="BSL7504 PROTEIN"/>
    <property type="match status" value="1"/>
</dbReference>
<dbReference type="Proteomes" id="UP000317209">
    <property type="component" value="Unassembled WGS sequence"/>
</dbReference>
<reference evidence="2 3" key="1">
    <citation type="submission" date="2019-06" db="EMBL/GenBank/DDBJ databases">
        <title>Sequencing the genomes of 1000 actinobacteria strains.</title>
        <authorList>
            <person name="Klenk H.-P."/>
        </authorList>
    </citation>
    <scope>NUCLEOTIDE SEQUENCE [LARGE SCALE GENOMIC DNA]</scope>
    <source>
        <strain evidence="2 3">DSM 20169</strain>
    </source>
</reference>
<dbReference type="GO" id="GO:0003677">
    <property type="term" value="F:DNA binding"/>
    <property type="evidence" value="ECO:0007669"/>
    <property type="project" value="UniProtKB-KW"/>
</dbReference>
<dbReference type="InterPro" id="IPR036390">
    <property type="entry name" value="WH_DNA-bd_sf"/>
</dbReference>
<evidence type="ECO:0000313" key="3">
    <source>
        <dbReference type="Proteomes" id="UP000317209"/>
    </source>
</evidence>
<dbReference type="RefSeq" id="WP_141872311.1">
    <property type="nucleotide sequence ID" value="NZ_VFOX01000001.1"/>
</dbReference>